<feature type="transmembrane region" description="Helical" evidence="19">
    <location>
        <begin position="6"/>
        <end position="24"/>
    </location>
</feature>
<evidence type="ECO:0000256" key="5">
    <source>
        <dbReference type="ARBA" id="ARBA00008247"/>
    </source>
</evidence>
<feature type="transmembrane region" description="Helical" evidence="19">
    <location>
        <begin position="36"/>
        <end position="55"/>
    </location>
</feature>
<dbReference type="EC" id="2.5.1.32" evidence="8"/>
<comment type="pathway">
    <text evidence="3">Carotenoid biosynthesis; beta-carotene biosynthesis.</text>
</comment>
<keyword evidence="13 19" id="KW-1133">Transmembrane helix</keyword>
<evidence type="ECO:0000256" key="6">
    <source>
        <dbReference type="ARBA" id="ARBA00008406"/>
    </source>
</evidence>
<keyword evidence="14 19" id="KW-0472">Membrane</keyword>
<feature type="transmembrane region" description="Helical" evidence="19">
    <location>
        <begin position="149"/>
        <end position="168"/>
    </location>
</feature>
<dbReference type="InterPro" id="IPR044843">
    <property type="entry name" value="Trans_IPPS_bact-type"/>
</dbReference>
<dbReference type="GO" id="GO:0051996">
    <property type="term" value="F:squalene synthase [NAD(P)H] activity"/>
    <property type="evidence" value="ECO:0007669"/>
    <property type="project" value="InterPro"/>
</dbReference>
<dbReference type="SFLD" id="SFLDG01018">
    <property type="entry name" value="Squalene/Phytoene_Synthase_Lik"/>
    <property type="match status" value="1"/>
</dbReference>
<dbReference type="InterPro" id="IPR033904">
    <property type="entry name" value="Trans_IPPS_HH"/>
</dbReference>
<comment type="similarity">
    <text evidence="6">In the C-terminal section; belongs to the phytoene/squalene synthase family.</text>
</comment>
<keyword evidence="11 19" id="KW-0812">Transmembrane</keyword>
<dbReference type="GO" id="GO:0016117">
    <property type="term" value="P:carotenoid biosynthetic process"/>
    <property type="evidence" value="ECO:0007669"/>
    <property type="project" value="UniProtKB-KW"/>
</dbReference>
<dbReference type="InterPro" id="IPR017825">
    <property type="entry name" value="Lycopene_cyclase_dom"/>
</dbReference>
<evidence type="ECO:0000256" key="15">
    <source>
        <dbReference type="ARBA" id="ARBA00023235"/>
    </source>
</evidence>
<dbReference type="SUPFAM" id="SSF48576">
    <property type="entry name" value="Terpenoid synthases"/>
    <property type="match status" value="1"/>
</dbReference>
<dbReference type="InterPro" id="IPR008949">
    <property type="entry name" value="Isoprenoid_synthase_dom_sf"/>
</dbReference>
<comment type="catalytic activity">
    <reaction evidence="1">
        <text>2 (2E,6E,10E)-geranylgeranyl diphosphate = 15-cis-phytoene + 2 diphosphate</text>
        <dbReference type="Rhea" id="RHEA:34475"/>
        <dbReference type="ChEBI" id="CHEBI:27787"/>
        <dbReference type="ChEBI" id="CHEBI:33019"/>
        <dbReference type="ChEBI" id="CHEBI:58756"/>
        <dbReference type="EC" id="2.5.1.32"/>
    </reaction>
</comment>
<dbReference type="Pfam" id="PF00494">
    <property type="entry name" value="SQS_PSY"/>
    <property type="match status" value="1"/>
</dbReference>
<dbReference type="AlphaFoldDB" id="A0A9P4SC38"/>
<dbReference type="SFLD" id="SFLDS00005">
    <property type="entry name" value="Isoprenoid_Synthase_Type_I"/>
    <property type="match status" value="1"/>
</dbReference>
<dbReference type="PROSITE" id="PS01045">
    <property type="entry name" value="SQUALEN_PHYTOEN_SYN_2"/>
    <property type="match status" value="1"/>
</dbReference>
<evidence type="ECO:0000256" key="11">
    <source>
        <dbReference type="ARBA" id="ARBA00022692"/>
    </source>
</evidence>
<feature type="transmembrane region" description="Helical" evidence="19">
    <location>
        <begin position="222"/>
        <end position="248"/>
    </location>
</feature>
<evidence type="ECO:0000256" key="19">
    <source>
        <dbReference type="SAM" id="Phobius"/>
    </source>
</evidence>
<dbReference type="GO" id="GO:0016020">
    <property type="term" value="C:membrane"/>
    <property type="evidence" value="ECO:0007669"/>
    <property type="project" value="UniProtKB-SubCell"/>
</dbReference>
<evidence type="ECO:0000256" key="17">
    <source>
        <dbReference type="ARBA" id="ARBA00029313"/>
    </source>
</evidence>
<comment type="catalytic activity">
    <reaction evidence="18">
        <text>all-trans-lycopene = gamma-carotene</text>
        <dbReference type="Rhea" id="RHEA:32219"/>
        <dbReference type="ChEBI" id="CHEBI:15948"/>
        <dbReference type="ChEBI" id="CHEBI:27740"/>
        <dbReference type="EC" id="5.5.1.19"/>
    </reaction>
</comment>
<dbReference type="InterPro" id="IPR002060">
    <property type="entry name" value="Squ/phyt_synthse"/>
</dbReference>
<evidence type="ECO:0000256" key="14">
    <source>
        <dbReference type="ARBA" id="ARBA00023136"/>
    </source>
</evidence>
<evidence type="ECO:0000256" key="3">
    <source>
        <dbReference type="ARBA" id="ARBA00005089"/>
    </source>
</evidence>
<dbReference type="GO" id="GO:0045436">
    <property type="term" value="F:lycopene beta cyclase activity"/>
    <property type="evidence" value="ECO:0007669"/>
    <property type="project" value="UniProtKB-ARBA"/>
</dbReference>
<dbReference type="EMBL" id="MU006095">
    <property type="protein sequence ID" value="KAF2839060.1"/>
    <property type="molecule type" value="Genomic_DNA"/>
</dbReference>
<evidence type="ECO:0000256" key="4">
    <source>
        <dbReference type="ARBA" id="ARBA00005172"/>
    </source>
</evidence>
<evidence type="ECO:0000256" key="10">
    <source>
        <dbReference type="ARBA" id="ARBA00022679"/>
    </source>
</evidence>
<evidence type="ECO:0000256" key="18">
    <source>
        <dbReference type="ARBA" id="ARBA00029335"/>
    </source>
</evidence>
<evidence type="ECO:0000256" key="2">
    <source>
        <dbReference type="ARBA" id="ARBA00004141"/>
    </source>
</evidence>
<keyword evidence="16" id="KW-0511">Multifunctional enzyme</keyword>
<comment type="subcellular location">
    <subcellularLocation>
        <location evidence="2">Membrane</location>
        <topology evidence="2">Multi-pass membrane protein</topology>
    </subcellularLocation>
</comment>
<dbReference type="GO" id="GO:0016872">
    <property type="term" value="F:intramolecular lyase activity"/>
    <property type="evidence" value="ECO:0007669"/>
    <property type="project" value="InterPro"/>
</dbReference>
<evidence type="ECO:0000256" key="1">
    <source>
        <dbReference type="ARBA" id="ARBA00001805"/>
    </source>
</evidence>
<organism evidence="20 21">
    <name type="scientific">Patellaria atrata CBS 101060</name>
    <dbReference type="NCBI Taxonomy" id="1346257"/>
    <lineage>
        <taxon>Eukaryota</taxon>
        <taxon>Fungi</taxon>
        <taxon>Dikarya</taxon>
        <taxon>Ascomycota</taxon>
        <taxon>Pezizomycotina</taxon>
        <taxon>Dothideomycetes</taxon>
        <taxon>Dothideomycetes incertae sedis</taxon>
        <taxon>Patellariales</taxon>
        <taxon>Patellariaceae</taxon>
        <taxon>Patellaria</taxon>
    </lineage>
</organism>
<dbReference type="Gene3D" id="1.10.600.10">
    <property type="entry name" value="Farnesyl Diphosphate Synthase"/>
    <property type="match status" value="1"/>
</dbReference>
<comment type="pathway">
    <text evidence="4">Carotenoid biosynthesis; phytoene biosynthesis; all-trans-phytoene from geranylgeranyl diphosphate: step 1/1.</text>
</comment>
<keyword evidence="21" id="KW-1185">Reference proteome</keyword>
<evidence type="ECO:0000256" key="16">
    <source>
        <dbReference type="ARBA" id="ARBA00023268"/>
    </source>
</evidence>
<sequence>MGYEYALVHLKFTIPPAIILSVLYRPLVTAADIYKIVFLVTVAVVSTIPWDSYLIRNRIWSYPSNVIIGPTLFQIPLEEVFFFMIQTYNTSLLYLLLSKPTFHSAYILSVSRQKARAYRTAGQLLLALVIAKGVYYIRDAKEKTYLGLILAWAGPVLLFLWTIAYQFLVGLPWTNTILPIILPTVYLWIVDTLALRRGTWVIEAGTKFGWQLWDGLEIEEAAFFLATNTLIVFGLIAFDNALAILYAFPTLFPNVPPLPSPAQLTLGLLTPSDKYDEERVRGLKDAVARLRGKSRSFYLASGAFYGRLRIDLILVYSFCRVADDLVDHAQAPQEARDWIMKLQKFMDIAYEPSKHSQSVREYVMDTFSADIRLALLLLPTSYLPRKPFDELLEGFWMDLQFEGLKSDTQFPDSELAPPIKSEQELEIYASRVAGTVAELCIELAFHHHCNNSTADDRSAIVKHGHQVGIALQYVNIARDISVDASIGRVYMPLTWLSEENLTVEDVLKSPKGPVVDGLRSRLLDKAFELYNGGRVAIEDLPDPVRGPMRVAVESYMEIGRVLRQKEYQVKSGRATVPKKRRIWVAWKTLNRL</sequence>
<dbReference type="OrthoDB" id="6600518at2759"/>
<keyword evidence="10" id="KW-0808">Transferase</keyword>
<dbReference type="NCBIfam" id="TIGR03462">
    <property type="entry name" value="CarR_dom_SF"/>
    <property type="match status" value="2"/>
</dbReference>
<evidence type="ECO:0000313" key="20">
    <source>
        <dbReference type="EMBL" id="KAF2839060.1"/>
    </source>
</evidence>
<dbReference type="Proteomes" id="UP000799429">
    <property type="component" value="Unassembled WGS sequence"/>
</dbReference>
<proteinExistence type="inferred from homology"/>
<dbReference type="GO" id="GO:0004311">
    <property type="term" value="F:geranylgeranyl diphosphate synthase activity"/>
    <property type="evidence" value="ECO:0007669"/>
    <property type="project" value="InterPro"/>
</dbReference>
<reference evidence="20" key="1">
    <citation type="journal article" date="2020" name="Stud. Mycol.">
        <title>101 Dothideomycetes genomes: a test case for predicting lifestyles and emergence of pathogens.</title>
        <authorList>
            <person name="Haridas S."/>
            <person name="Albert R."/>
            <person name="Binder M."/>
            <person name="Bloem J."/>
            <person name="Labutti K."/>
            <person name="Salamov A."/>
            <person name="Andreopoulos B."/>
            <person name="Baker S."/>
            <person name="Barry K."/>
            <person name="Bills G."/>
            <person name="Bluhm B."/>
            <person name="Cannon C."/>
            <person name="Castanera R."/>
            <person name="Culley D."/>
            <person name="Daum C."/>
            <person name="Ezra D."/>
            <person name="Gonzalez J."/>
            <person name="Henrissat B."/>
            <person name="Kuo A."/>
            <person name="Liang C."/>
            <person name="Lipzen A."/>
            <person name="Lutzoni F."/>
            <person name="Magnuson J."/>
            <person name="Mondo S."/>
            <person name="Nolan M."/>
            <person name="Ohm R."/>
            <person name="Pangilinan J."/>
            <person name="Park H.-J."/>
            <person name="Ramirez L."/>
            <person name="Alfaro M."/>
            <person name="Sun H."/>
            <person name="Tritt A."/>
            <person name="Yoshinaga Y."/>
            <person name="Zwiers L.-H."/>
            <person name="Turgeon B."/>
            <person name="Goodwin S."/>
            <person name="Spatafora J."/>
            <person name="Crous P."/>
            <person name="Grigoriev I."/>
        </authorList>
    </citation>
    <scope>NUCLEOTIDE SEQUENCE</scope>
    <source>
        <strain evidence="20">CBS 101060</strain>
    </source>
</reference>
<comment type="similarity">
    <text evidence="5">In the N-terminal section; belongs to the lycopene beta-cyclase family.</text>
</comment>
<dbReference type="EC" id="5.5.1.19" evidence="7"/>
<name>A0A9P4SC38_9PEZI</name>
<protein>
    <recommendedName>
        <fullName evidence="9">Bifunctional lycopene cyclase/phytoene synthase</fullName>
        <ecNumber evidence="8">2.5.1.32</ecNumber>
        <ecNumber evidence="7">5.5.1.19</ecNumber>
    </recommendedName>
</protein>
<dbReference type="PANTHER" id="PTHR31480">
    <property type="entry name" value="BIFUNCTIONAL LYCOPENE CYCLASE/PHYTOENE SYNTHASE"/>
    <property type="match status" value="1"/>
</dbReference>
<gene>
    <name evidence="20" type="ORF">M501DRAFT_954155</name>
</gene>
<evidence type="ECO:0000256" key="9">
    <source>
        <dbReference type="ARBA" id="ARBA00018909"/>
    </source>
</evidence>
<evidence type="ECO:0000256" key="13">
    <source>
        <dbReference type="ARBA" id="ARBA00022989"/>
    </source>
</evidence>
<evidence type="ECO:0000256" key="12">
    <source>
        <dbReference type="ARBA" id="ARBA00022746"/>
    </source>
</evidence>
<dbReference type="CDD" id="cd00683">
    <property type="entry name" value="Trans_IPPS_HH"/>
    <property type="match status" value="1"/>
</dbReference>
<feature type="transmembrane region" description="Helical" evidence="19">
    <location>
        <begin position="80"/>
        <end position="97"/>
    </location>
</feature>
<accession>A0A9P4SC38</accession>
<keyword evidence="12" id="KW-0125">Carotenoid biosynthesis</keyword>
<dbReference type="SFLD" id="SFLDG01212">
    <property type="entry name" value="Phytoene_synthase_like"/>
    <property type="match status" value="1"/>
</dbReference>
<evidence type="ECO:0000256" key="8">
    <source>
        <dbReference type="ARBA" id="ARBA00012396"/>
    </source>
</evidence>
<keyword evidence="15" id="KW-0413">Isomerase</keyword>
<comment type="catalytic activity">
    <reaction evidence="17">
        <text>gamma-carotene = all-trans-beta-carotene</text>
        <dbReference type="Rhea" id="RHEA:32239"/>
        <dbReference type="ChEBI" id="CHEBI:17579"/>
        <dbReference type="ChEBI" id="CHEBI:27740"/>
        <dbReference type="EC" id="5.5.1.19"/>
    </reaction>
</comment>
<comment type="caution">
    <text evidence="20">The sequence shown here is derived from an EMBL/GenBank/DDBJ whole genome shotgun (WGS) entry which is preliminary data.</text>
</comment>
<dbReference type="InterPro" id="IPR019845">
    <property type="entry name" value="Squalene/phytoene_synthase_CS"/>
</dbReference>
<evidence type="ECO:0000313" key="21">
    <source>
        <dbReference type="Proteomes" id="UP000799429"/>
    </source>
</evidence>
<evidence type="ECO:0000256" key="7">
    <source>
        <dbReference type="ARBA" id="ARBA00012242"/>
    </source>
</evidence>